<evidence type="ECO:0000313" key="1">
    <source>
        <dbReference type="EMBL" id="MDP9829432.1"/>
    </source>
</evidence>
<sequence length="423" mass="43796">MIQQARAKGIAVGLLTPPPRGMPKFVSPSTASITATTFTSSGTLAAGSYEYTITGRVSGGAGGQEGLPVATVPVTLSATGTVNLKWPRQNVARWHIYRRTQGSSTWGFIGGIGEGYGRADTYPYFVDNGLTPTAQQPPTADVLGSGNSTENVPGNIPGVSPAVPLATQISSIRQVALGLAQKYGLPLVDQYLILTDAATGLFKAGMTQDGVHPDALTQRDMGVNAWSKLQDMFPRAALGWMSIDPRYTGTMLGARQNQTGGTSNGALLPAVNGATAPTGWGFYGEPTSTGSITTETGIAGNIFTITGGAYAIRIGEGPALAVGTDFVAGDRIRVGFMLKVSGLDINSGAVRLQVFYGGGVTPGNLTDLQLTADVPSWSVWTAEETVPAGATTMQFRMSVTGAGVALSVAQLTMENLTRRGLVS</sequence>
<keyword evidence="2" id="KW-1185">Reference proteome</keyword>
<gene>
    <name evidence="1" type="ORF">J2S57_005181</name>
</gene>
<dbReference type="SUPFAM" id="SSF52266">
    <property type="entry name" value="SGNH hydrolase"/>
    <property type="match status" value="1"/>
</dbReference>
<reference evidence="1 2" key="1">
    <citation type="submission" date="2023-07" db="EMBL/GenBank/DDBJ databases">
        <title>Sequencing the genomes of 1000 actinobacteria strains.</title>
        <authorList>
            <person name="Klenk H.-P."/>
        </authorList>
    </citation>
    <scope>NUCLEOTIDE SEQUENCE [LARGE SCALE GENOMIC DNA]</scope>
    <source>
        <strain evidence="1 2">DSM 44388</strain>
    </source>
</reference>
<comment type="caution">
    <text evidence="1">The sequence shown here is derived from an EMBL/GenBank/DDBJ whole genome shotgun (WGS) entry which is preliminary data.</text>
</comment>
<proteinExistence type="predicted"/>
<dbReference type="EMBL" id="JAUSQZ010000001">
    <property type="protein sequence ID" value="MDP9829432.1"/>
    <property type="molecule type" value="Genomic_DNA"/>
</dbReference>
<evidence type="ECO:0008006" key="3">
    <source>
        <dbReference type="Google" id="ProtNLM"/>
    </source>
</evidence>
<organism evidence="1 2">
    <name type="scientific">Kineosporia succinea</name>
    <dbReference type="NCBI Taxonomy" id="84632"/>
    <lineage>
        <taxon>Bacteria</taxon>
        <taxon>Bacillati</taxon>
        <taxon>Actinomycetota</taxon>
        <taxon>Actinomycetes</taxon>
        <taxon>Kineosporiales</taxon>
        <taxon>Kineosporiaceae</taxon>
        <taxon>Kineosporia</taxon>
    </lineage>
</organism>
<accession>A0ABT9P9R3</accession>
<dbReference type="Proteomes" id="UP001235712">
    <property type="component" value="Unassembled WGS sequence"/>
</dbReference>
<name>A0ABT9P9R3_9ACTN</name>
<protein>
    <recommendedName>
        <fullName evidence="3">Minor tail protein</fullName>
    </recommendedName>
</protein>
<evidence type="ECO:0000313" key="2">
    <source>
        <dbReference type="Proteomes" id="UP001235712"/>
    </source>
</evidence>